<sequence>MKLGGESHIYSPPKVGQTALSAATFPDSCRAHRRQVSRVMAWRHVATGVTPLPHQLRLQDSANFGSKFGYLSRKAPRVRCPTHVGSAAGGANFAAVTPPPPPPIPTNDQIMGDLRDATLQYVRCADPTESAARKRRGIQGEEKGLMAETASIMLEAVIVSNQTYLTSEETDAQQTPSLHNPGVGGLDLFWKQEVEVTILTSSTNFIDTHGKTQVIPGTLQETSHLKSKEAVTLAILNRIVGWDLVRGKKVESRTSWEGAGHKLGQRDIMQTKLGSWSTVRPARRLWGRLLERLWSNGCSPKGWIRASSYGRRDSTFRKGARNGCDASGSIPSRTMAGEGEEGLGITENREGSSGEASAEAGMRLGGGLAGLRDHCNLPHSDSSLRIETWLRRKRLKAGMMGCDSSDSVGVDYMTCHLVIWVERSCPDLGNFFSWRGKRHDHVVHCCLNRAMSNGAWAETYPASCCAYLRFEGSDHIRLLTHFDLSKKKKKGVFKYDRRLENNEEVTALIQAAWNLCDTGDVKE</sequence>
<evidence type="ECO:0000256" key="1">
    <source>
        <dbReference type="SAM" id="MobiDB-lite"/>
    </source>
</evidence>
<evidence type="ECO:0000313" key="2">
    <source>
        <dbReference type="EMBL" id="KAG7640642.1"/>
    </source>
</evidence>
<accession>A0A8T2FWA8</accession>
<organism evidence="2 3">
    <name type="scientific">Arabidopsis suecica</name>
    <name type="common">Swedish thale-cress</name>
    <name type="synonym">Cardaminopsis suecica</name>
    <dbReference type="NCBI Taxonomy" id="45249"/>
    <lineage>
        <taxon>Eukaryota</taxon>
        <taxon>Viridiplantae</taxon>
        <taxon>Streptophyta</taxon>
        <taxon>Embryophyta</taxon>
        <taxon>Tracheophyta</taxon>
        <taxon>Spermatophyta</taxon>
        <taxon>Magnoliopsida</taxon>
        <taxon>eudicotyledons</taxon>
        <taxon>Gunneridae</taxon>
        <taxon>Pentapetalae</taxon>
        <taxon>rosids</taxon>
        <taxon>malvids</taxon>
        <taxon>Brassicales</taxon>
        <taxon>Brassicaceae</taxon>
        <taxon>Camelineae</taxon>
        <taxon>Arabidopsis</taxon>
    </lineage>
</organism>
<keyword evidence="3" id="KW-1185">Reference proteome</keyword>
<reference evidence="2 3" key="1">
    <citation type="submission" date="2020-12" db="EMBL/GenBank/DDBJ databases">
        <title>Concerted genomic and epigenomic changes stabilize Arabidopsis allopolyploids.</title>
        <authorList>
            <person name="Chen Z."/>
        </authorList>
    </citation>
    <scope>NUCLEOTIDE SEQUENCE [LARGE SCALE GENOMIC DNA]</scope>
    <source>
        <strain evidence="2">As9502</strain>
        <tissue evidence="2">Leaf</tissue>
    </source>
</reference>
<proteinExistence type="predicted"/>
<name>A0A8T2FWA8_ARASU</name>
<feature type="region of interest" description="Disordered" evidence="1">
    <location>
        <begin position="320"/>
        <end position="358"/>
    </location>
</feature>
<dbReference type="EMBL" id="JAEFBJ010000002">
    <property type="protein sequence ID" value="KAG7640642.1"/>
    <property type="molecule type" value="Genomic_DNA"/>
</dbReference>
<comment type="caution">
    <text evidence="2">The sequence shown here is derived from an EMBL/GenBank/DDBJ whole genome shotgun (WGS) entry which is preliminary data.</text>
</comment>
<dbReference type="OrthoDB" id="1112025at2759"/>
<protein>
    <submittedName>
        <fullName evidence="2">Uncharacterized protein</fullName>
    </submittedName>
</protein>
<dbReference type="AlphaFoldDB" id="A0A8T2FWA8"/>
<dbReference type="Proteomes" id="UP000694251">
    <property type="component" value="Chromosome 2"/>
</dbReference>
<gene>
    <name evidence="2" type="ORF">ISN44_As02g005230</name>
</gene>
<evidence type="ECO:0000313" key="3">
    <source>
        <dbReference type="Proteomes" id="UP000694251"/>
    </source>
</evidence>